<organism evidence="1 2">
    <name type="scientific">Faecousia intestinalis</name>
    <dbReference type="NCBI Taxonomy" id="3133167"/>
    <lineage>
        <taxon>Bacteria</taxon>
        <taxon>Bacillati</taxon>
        <taxon>Bacillota</taxon>
        <taxon>Clostridia</taxon>
        <taxon>Eubacteriales</taxon>
        <taxon>Oscillospiraceae</taxon>
        <taxon>Faecousia</taxon>
    </lineage>
</organism>
<gene>
    <name evidence="1" type="ORF">WMO66_12055</name>
</gene>
<evidence type="ECO:0000313" key="1">
    <source>
        <dbReference type="EMBL" id="MEQ2511964.1"/>
    </source>
</evidence>
<comment type="caution">
    <text evidence="1">The sequence shown here is derived from an EMBL/GenBank/DDBJ whole genome shotgun (WGS) entry which is preliminary data.</text>
</comment>
<accession>A0ABV1G9Y1</accession>
<keyword evidence="2" id="KW-1185">Reference proteome</keyword>
<reference evidence="1 2" key="1">
    <citation type="submission" date="2024-03" db="EMBL/GenBank/DDBJ databases">
        <title>Human intestinal bacterial collection.</title>
        <authorList>
            <person name="Pauvert C."/>
            <person name="Hitch T.C.A."/>
            <person name="Clavel T."/>
        </authorList>
    </citation>
    <scope>NUCLEOTIDE SEQUENCE [LARGE SCALE GENOMIC DNA]</scope>
    <source>
        <strain evidence="1 2">CLA-AA-H192</strain>
    </source>
</reference>
<sequence>MEEKWYDWAYSPIRRKVDSSMPESTQVYEAKFLSTLSVILERPGGYLGQPSLDRLLDLMTGYIVAVFDLAGYRITFEQRFRQYLCQKYHLDTSGFSLYLYFSDGRDNESGFVAFSQEFRLFCQSETAIGSQ</sequence>
<dbReference type="Proteomes" id="UP001491552">
    <property type="component" value="Unassembled WGS sequence"/>
</dbReference>
<protein>
    <submittedName>
        <fullName evidence="1">Uncharacterized protein</fullName>
    </submittedName>
</protein>
<name>A0ABV1G9Y1_9FIRM</name>
<dbReference type="EMBL" id="JBBMFF010000254">
    <property type="protein sequence ID" value="MEQ2511964.1"/>
    <property type="molecule type" value="Genomic_DNA"/>
</dbReference>
<proteinExistence type="predicted"/>
<evidence type="ECO:0000313" key="2">
    <source>
        <dbReference type="Proteomes" id="UP001491552"/>
    </source>
</evidence>
<dbReference type="RefSeq" id="WP_349136667.1">
    <property type="nucleotide sequence ID" value="NZ_JBBMFF010000254.1"/>
</dbReference>